<dbReference type="InterPro" id="IPR003593">
    <property type="entry name" value="AAA+_ATPase"/>
</dbReference>
<dbReference type="InterPro" id="IPR017871">
    <property type="entry name" value="ABC_transporter-like_CS"/>
</dbReference>
<evidence type="ECO:0000256" key="4">
    <source>
        <dbReference type="ARBA" id="ARBA00022692"/>
    </source>
</evidence>
<dbReference type="FunFam" id="3.40.50.300:FF:000913">
    <property type="entry name" value="ABC multidrug transporter SitT"/>
    <property type="match status" value="1"/>
</dbReference>
<gene>
    <name evidence="13" type="ORF">CDV56_105993</name>
</gene>
<dbReference type="FunFam" id="3.40.50.300:FF:000205">
    <property type="entry name" value="ABC transporter B family member 4"/>
    <property type="match status" value="1"/>
</dbReference>
<feature type="transmembrane region" description="Helical" evidence="10">
    <location>
        <begin position="730"/>
        <end position="749"/>
    </location>
</feature>
<evidence type="ECO:0000256" key="3">
    <source>
        <dbReference type="ARBA" id="ARBA00022448"/>
    </source>
</evidence>
<feature type="domain" description="ABC transporter" evidence="11">
    <location>
        <begin position="1498"/>
        <end position="1736"/>
    </location>
</feature>
<dbReference type="SUPFAM" id="SSF52540">
    <property type="entry name" value="P-loop containing nucleoside triphosphate hydrolases"/>
    <property type="match status" value="2"/>
</dbReference>
<dbReference type="PROSITE" id="PS50893">
    <property type="entry name" value="ABC_TRANSPORTER_2"/>
    <property type="match status" value="2"/>
</dbReference>
<comment type="caution">
    <text evidence="13">The sequence shown here is derived from an EMBL/GenBank/DDBJ whole genome shotgun (WGS) entry which is preliminary data.</text>
</comment>
<dbReference type="Proteomes" id="UP000215305">
    <property type="component" value="Unassembled WGS sequence"/>
</dbReference>
<keyword evidence="4 10" id="KW-0812">Transmembrane</keyword>
<dbReference type="GO" id="GO:0005743">
    <property type="term" value="C:mitochondrial inner membrane"/>
    <property type="evidence" value="ECO:0007669"/>
    <property type="project" value="TreeGrafter"/>
</dbReference>
<dbReference type="FunFam" id="1.20.1560.10:FF:000009">
    <property type="entry name" value="ABC transporter B family member 1"/>
    <property type="match status" value="1"/>
</dbReference>
<dbReference type="CDD" id="cd11058">
    <property type="entry name" value="CYP60B-like"/>
    <property type="match status" value="1"/>
</dbReference>
<feature type="transmembrane region" description="Helical" evidence="10">
    <location>
        <begin position="653"/>
        <end position="678"/>
    </location>
</feature>
<feature type="transmembrane region" description="Helical" evidence="10">
    <location>
        <begin position="20"/>
        <end position="39"/>
    </location>
</feature>
<evidence type="ECO:0000256" key="8">
    <source>
        <dbReference type="ARBA" id="ARBA00023136"/>
    </source>
</evidence>
<reference evidence="13" key="1">
    <citation type="submission" date="2018-08" db="EMBL/GenBank/DDBJ databases">
        <title>Draft genome sequence of azole-resistant Aspergillus thermomutatus (Neosartorya pseudofischeri) strain HMR AF 39, isolated from a human nasal aspirate.</title>
        <authorList>
            <person name="Parent-Michaud M."/>
            <person name="Dufresne P.J."/>
            <person name="Fournier E."/>
            <person name="Martineau C."/>
            <person name="Moreira S."/>
            <person name="Perkins V."/>
            <person name="De Repentigny L."/>
            <person name="Dufresne S.F."/>
        </authorList>
    </citation>
    <scope>NUCLEOTIDE SEQUENCE [LARGE SCALE GENOMIC DNA]</scope>
    <source>
        <strain evidence="13">HMR AF 39</strain>
    </source>
</reference>
<dbReference type="Pfam" id="PF00067">
    <property type="entry name" value="p450"/>
    <property type="match status" value="1"/>
</dbReference>
<evidence type="ECO:0000256" key="9">
    <source>
        <dbReference type="PIRSR" id="PIRSR602401-1"/>
    </source>
</evidence>
<evidence type="ECO:0000256" key="1">
    <source>
        <dbReference type="ARBA" id="ARBA00004651"/>
    </source>
</evidence>
<evidence type="ECO:0000259" key="12">
    <source>
        <dbReference type="PROSITE" id="PS50929"/>
    </source>
</evidence>
<dbReference type="GeneID" id="38127967"/>
<dbReference type="EMBL" id="NKHU02000177">
    <property type="protein sequence ID" value="RHZ49508.1"/>
    <property type="molecule type" value="Genomic_DNA"/>
</dbReference>
<organism evidence="13 14">
    <name type="scientific">Aspergillus thermomutatus</name>
    <name type="common">Neosartorya pseudofischeri</name>
    <dbReference type="NCBI Taxonomy" id="41047"/>
    <lineage>
        <taxon>Eukaryota</taxon>
        <taxon>Fungi</taxon>
        <taxon>Dikarya</taxon>
        <taxon>Ascomycota</taxon>
        <taxon>Pezizomycotina</taxon>
        <taxon>Eurotiomycetes</taxon>
        <taxon>Eurotiomycetidae</taxon>
        <taxon>Eurotiales</taxon>
        <taxon>Aspergillaceae</taxon>
        <taxon>Aspergillus</taxon>
        <taxon>Aspergillus subgen. Fumigati</taxon>
    </lineage>
</organism>
<dbReference type="SUPFAM" id="SSF90123">
    <property type="entry name" value="ABC transporter transmembrane region"/>
    <property type="match status" value="2"/>
</dbReference>
<evidence type="ECO:0000259" key="11">
    <source>
        <dbReference type="PROSITE" id="PS50893"/>
    </source>
</evidence>
<evidence type="ECO:0000256" key="5">
    <source>
        <dbReference type="ARBA" id="ARBA00022741"/>
    </source>
</evidence>
<dbReference type="SMART" id="SM00382">
    <property type="entry name" value="AAA"/>
    <property type="match status" value="2"/>
</dbReference>
<keyword evidence="8 10" id="KW-0472">Membrane</keyword>
<dbReference type="InterPro" id="IPR039421">
    <property type="entry name" value="Type_1_exporter"/>
</dbReference>
<feature type="transmembrane region" description="Helical" evidence="10">
    <location>
        <begin position="629"/>
        <end position="647"/>
    </location>
</feature>
<feature type="domain" description="ABC transmembrane type-1" evidence="12">
    <location>
        <begin position="1175"/>
        <end position="1464"/>
    </location>
</feature>
<feature type="transmembrane region" description="Helical" evidence="10">
    <location>
        <begin position="1403"/>
        <end position="1424"/>
    </location>
</feature>
<dbReference type="InterPro" id="IPR036640">
    <property type="entry name" value="ABC1_TM_sf"/>
</dbReference>
<dbReference type="InterPro" id="IPR003439">
    <property type="entry name" value="ABC_transporter-like_ATP-bd"/>
</dbReference>
<dbReference type="GO" id="GO:0016705">
    <property type="term" value="F:oxidoreductase activity, acting on paired donors, with incorporation or reduction of molecular oxygen"/>
    <property type="evidence" value="ECO:0007669"/>
    <property type="project" value="InterPro"/>
</dbReference>
<dbReference type="GO" id="GO:0005524">
    <property type="term" value="F:ATP binding"/>
    <property type="evidence" value="ECO:0007669"/>
    <property type="project" value="UniProtKB-KW"/>
</dbReference>
<feature type="domain" description="ABC transporter" evidence="11">
    <location>
        <begin position="833"/>
        <end position="1076"/>
    </location>
</feature>
<dbReference type="Gene3D" id="3.40.50.300">
    <property type="entry name" value="P-loop containing nucleotide triphosphate hydrolases"/>
    <property type="match status" value="2"/>
</dbReference>
<dbReference type="CDD" id="cd03249">
    <property type="entry name" value="ABC_MTABC3_MDL1_MDL2"/>
    <property type="match status" value="2"/>
</dbReference>
<keyword evidence="14" id="KW-1185">Reference proteome</keyword>
<dbReference type="FunFam" id="1.20.1560.10:FF:000102">
    <property type="entry name" value="ABC multidrug transporter Mdr1"/>
    <property type="match status" value="1"/>
</dbReference>
<dbReference type="VEuPathDB" id="FungiDB:CDV56_105993"/>
<feature type="transmembrane region" description="Helical" evidence="10">
    <location>
        <begin position="553"/>
        <end position="577"/>
    </location>
</feature>
<keyword evidence="9" id="KW-0408">Iron</keyword>
<dbReference type="InterPro" id="IPR011527">
    <property type="entry name" value="ABC1_TM_dom"/>
</dbReference>
<proteinExistence type="inferred from homology"/>
<evidence type="ECO:0000256" key="10">
    <source>
        <dbReference type="SAM" id="Phobius"/>
    </source>
</evidence>
<dbReference type="PANTHER" id="PTHR43394">
    <property type="entry name" value="ATP-DEPENDENT PERMEASE MDL1, MITOCHONDRIAL"/>
    <property type="match status" value="1"/>
</dbReference>
<dbReference type="GO" id="GO:0005506">
    <property type="term" value="F:iron ion binding"/>
    <property type="evidence" value="ECO:0007669"/>
    <property type="project" value="InterPro"/>
</dbReference>
<keyword evidence="5" id="KW-0547">Nucleotide-binding</keyword>
<accession>A0A397GIJ1</accession>
<feature type="transmembrane region" description="Helical" evidence="10">
    <location>
        <begin position="1436"/>
        <end position="1456"/>
    </location>
</feature>
<evidence type="ECO:0000313" key="14">
    <source>
        <dbReference type="Proteomes" id="UP000215305"/>
    </source>
</evidence>
<dbReference type="Pfam" id="PF00005">
    <property type="entry name" value="ABC_tran"/>
    <property type="match status" value="2"/>
</dbReference>
<evidence type="ECO:0008006" key="15">
    <source>
        <dbReference type="Google" id="ProtNLM"/>
    </source>
</evidence>
<evidence type="ECO:0000256" key="7">
    <source>
        <dbReference type="ARBA" id="ARBA00022989"/>
    </source>
</evidence>
<dbReference type="PANTHER" id="PTHR43394:SF27">
    <property type="entry name" value="ATP-DEPENDENT TRANSLOCASE ABCB1-LIKE"/>
    <property type="match status" value="1"/>
</dbReference>
<keyword evidence="9" id="KW-0479">Metal-binding</keyword>
<dbReference type="CDD" id="cd18577">
    <property type="entry name" value="ABC_6TM_Pgp_ABCB1_D1_like"/>
    <property type="match status" value="1"/>
</dbReference>
<dbReference type="InterPro" id="IPR036396">
    <property type="entry name" value="Cyt_P450_sf"/>
</dbReference>
<keyword evidence="9" id="KW-0349">Heme</keyword>
<dbReference type="PROSITE" id="PS50929">
    <property type="entry name" value="ABC_TM1F"/>
    <property type="match status" value="2"/>
</dbReference>
<dbReference type="OrthoDB" id="6500128at2759"/>
<dbReference type="GO" id="GO:0044283">
    <property type="term" value="P:small molecule biosynthetic process"/>
    <property type="evidence" value="ECO:0007669"/>
    <property type="project" value="UniProtKB-ARBA"/>
</dbReference>
<dbReference type="Pfam" id="PF00664">
    <property type="entry name" value="ABC_membrane"/>
    <property type="match status" value="2"/>
</dbReference>
<dbReference type="GO" id="GO:0015421">
    <property type="term" value="F:ABC-type oligopeptide transporter activity"/>
    <property type="evidence" value="ECO:0007669"/>
    <property type="project" value="TreeGrafter"/>
</dbReference>
<dbReference type="GO" id="GO:0020037">
    <property type="term" value="F:heme binding"/>
    <property type="evidence" value="ECO:0007669"/>
    <property type="project" value="InterPro"/>
</dbReference>
<dbReference type="RefSeq" id="XP_026612382.1">
    <property type="nucleotide sequence ID" value="XM_026759612.1"/>
</dbReference>
<name>A0A397GIJ1_ASPTH</name>
<dbReference type="InterPro" id="IPR027417">
    <property type="entry name" value="P-loop_NTPase"/>
</dbReference>
<dbReference type="PROSITE" id="PS00211">
    <property type="entry name" value="ABC_TRANSPORTER_1"/>
    <property type="match status" value="2"/>
</dbReference>
<feature type="transmembrane region" description="Helical" evidence="10">
    <location>
        <begin position="1289"/>
        <end position="1315"/>
    </location>
</feature>
<evidence type="ECO:0000256" key="2">
    <source>
        <dbReference type="ARBA" id="ARBA00007577"/>
    </source>
</evidence>
<dbReference type="Gene3D" id="1.10.630.10">
    <property type="entry name" value="Cytochrome P450"/>
    <property type="match status" value="1"/>
</dbReference>
<dbReference type="Gene3D" id="1.20.1560.10">
    <property type="entry name" value="ABC transporter type 1, transmembrane domain"/>
    <property type="match status" value="1"/>
</dbReference>
<dbReference type="PRINTS" id="PR00463">
    <property type="entry name" value="EP450I"/>
</dbReference>
<feature type="domain" description="ABC transmembrane type-1" evidence="12">
    <location>
        <begin position="524"/>
        <end position="798"/>
    </location>
</feature>
<dbReference type="GO" id="GO:0004497">
    <property type="term" value="F:monooxygenase activity"/>
    <property type="evidence" value="ECO:0007669"/>
    <property type="project" value="InterPro"/>
</dbReference>
<dbReference type="STRING" id="41047.A0A397GIJ1"/>
<keyword evidence="6" id="KW-0067">ATP-binding</keyword>
<comment type="cofactor">
    <cofactor evidence="9">
        <name>heme</name>
        <dbReference type="ChEBI" id="CHEBI:30413"/>
    </cofactor>
</comment>
<feature type="transmembrane region" description="Helical" evidence="10">
    <location>
        <begin position="1321"/>
        <end position="1342"/>
    </location>
</feature>
<dbReference type="GO" id="GO:0016887">
    <property type="term" value="F:ATP hydrolysis activity"/>
    <property type="evidence" value="ECO:0007669"/>
    <property type="project" value="InterPro"/>
</dbReference>
<dbReference type="InterPro" id="IPR001128">
    <property type="entry name" value="Cyt_P450"/>
</dbReference>
<dbReference type="InterPro" id="IPR002401">
    <property type="entry name" value="Cyt_P450_E_grp-I"/>
</dbReference>
<dbReference type="SUPFAM" id="SSF48264">
    <property type="entry name" value="Cytochrome P450"/>
    <property type="match status" value="1"/>
</dbReference>
<feature type="transmembrane region" description="Helical" evidence="10">
    <location>
        <begin position="1216"/>
        <end position="1243"/>
    </location>
</feature>
<dbReference type="GO" id="GO:0005886">
    <property type="term" value="C:plasma membrane"/>
    <property type="evidence" value="ECO:0007669"/>
    <property type="project" value="UniProtKB-SubCell"/>
</dbReference>
<dbReference type="CDD" id="cd18578">
    <property type="entry name" value="ABC_6TM_Pgp_ABCB1_D2_like"/>
    <property type="match status" value="1"/>
</dbReference>
<sequence>MFLVAMSLPSGPFSEMSYPVVPFPVLAIILIPCLLLLAIQLAPKGPTIKGVPGSFFDLYLCGVSPILTNQNRPNIRRLAPKLPLSPDEVRTTFTPFINPMVGLALVVVIEANKLGNIVRFAPGQATTNTIKSLRQIYGTGTGKGAAFLKTGFYKNISRRNVFTAADPVYHASVRKLFGPSFTPGSMQAHAGVIRECILRLHEVIRGKLETKNTVSLNELLYCHSVDTVSEVLLGKPLGCLKRGKPYFWTEQLPRIFYWATIRDQFEGSGVPTLIKWLLRRFLRKGIRLRSEQARMRLINEQLRASHTRRDIMVEVMERSDGGDLPEAEIAENFSAIMLAGFHTTQNALCAVIYLVLTHPESHVKLVHELQTAFASAEDLSGDVAAQLPYLNAVITEALRLYPPVPLGGPRVSPGAYVDGMYIPAGTEICTSLFALHHNPEYFSSPYEFIPERWREPGSTDRKEAVQPFLVGSRACIAKYFAKQMLQLTLAGFFLEFEAEYVGKVKDWQRQSRCYAFWEVPDLKVLFGNLTSTFQEIVSGQTTYAHFHHELTKYVVYFVYLAIAEFTTIYLATVGFIYTGDHIVQQIRVEYLRSILRQNVAFFDTLGAGEITTRITADTNLIQDGISEKVGLALTGLSTFVTAFIIAYIKSWKLALICSATLVALLLIMGGCSTAMLGFNKRALDSQGQGASLAEDILDSIRTVVAFDAQETLAAKYEKHLKDAERPGMRAQMIFALMVGALLCVMYLNYGLGFWMGSRFLVDAGSHVKAGDVLTILMAIILGSYNLGNIAPNTQALSTAVAAATKLYGTIDRQSPLDAWLDKGMTLDHVRGNIVLQNIRHVYPSRPEVIVANDLSVYVPAGKTTAFVGPSGSGKSTIIGLIERFYSPVAGSIMLDGHDIEHLNLRWLRQQMSLVSQEPRLFATTIAENIRVGLIGSEYEREPPQLIQKRIEDAARMANAHDFIMALPDGYETNIGGFSLSGGQKQRIAIARAIVKDPKILLLDEATSALDTKSEGLVQAALDKASRGRTTVVIAHRLSTIKEAHNIVVLANGSIVEQGSHDRLMDRKGVYYGMVKAQQIKKRLTRMSQLMPRSPMQSFFFDLDYPTDDDLSEYEHQDDASDLGLKTGERMKKHTSRLSISALPMHFHKAKEVSYSLWTLFKFLASFNRPEWPLLALGLCASVLAGGIQPSQAVLFAKAVSTLSLPPWEYPKLRHDANFWSLMFLMIGLVTFFLYGFQGSLFAYCSEKMVYRARSQAFRVMLHQDVAFFDEPENTTGALTATLSAETKQLAGISGVTLGTLLIVSVNLLASLGVALVMGWKLALVCISAVPVLLLCGFVRVWMLDRFQRRAKAAYQQSASSACEAASAIRTVASLTMEREVLESYQKQLQHQLRRDILPIVKSSLLYASSQALPFLCMALGFWYGGTLLGHGEYSLFRFYVCFSEVIFGAQAAGTVFSHAPDMGKAKHAAGEFKRLFSGRTMRSVTHRQISRPDMRGLIEFRDVSFRYPSRLDQPVLRRLNLTVKPGQFVALVGASGSGKSTVISLLERFYSPLTGGIYIDGQNIATWDLTSYRSHLALVSQEPALFQGTIRENILLGRTRPYTSEQDLIKACKDANIYDFIISLPQGFDTLVGTKGGMLSGGQKQRIAIARALIRDPRILLLDEATSALDSESEKVVQAALDAAAKGRTTIAVAHRLSTIQRADVIYVLDQGEVVESGTHDALLRKKGRYFELVNLQNLG</sequence>
<comment type="similarity">
    <text evidence="2">Belongs to the ABC transporter superfamily. ABCB family. Multidrug resistance exporter (TC 3.A.1.201) subfamily.</text>
</comment>
<dbReference type="FunFam" id="1.10.630.10:FF:000132">
    <property type="entry name" value="Benzoate 4-monooxygenase cytochrome P450"/>
    <property type="match status" value="1"/>
</dbReference>
<keyword evidence="3" id="KW-0813">Transport</keyword>
<comment type="subcellular location">
    <subcellularLocation>
        <location evidence="1">Cell membrane</location>
        <topology evidence="1">Multi-pass membrane protein</topology>
    </subcellularLocation>
</comment>
<keyword evidence="7 10" id="KW-1133">Transmembrane helix</keyword>
<dbReference type="GO" id="GO:0090374">
    <property type="term" value="P:oligopeptide export from mitochondrion"/>
    <property type="evidence" value="ECO:0007669"/>
    <property type="project" value="TreeGrafter"/>
</dbReference>
<evidence type="ECO:0000313" key="13">
    <source>
        <dbReference type="EMBL" id="RHZ49508.1"/>
    </source>
</evidence>
<feature type="binding site" description="axial binding residue" evidence="9">
    <location>
        <position position="475"/>
    </location>
    <ligand>
        <name>heme</name>
        <dbReference type="ChEBI" id="CHEBI:30413"/>
    </ligand>
    <ligandPart>
        <name>Fe</name>
        <dbReference type="ChEBI" id="CHEBI:18248"/>
    </ligandPart>
</feature>
<evidence type="ECO:0000256" key="6">
    <source>
        <dbReference type="ARBA" id="ARBA00022840"/>
    </source>
</evidence>
<protein>
    <recommendedName>
        <fullName evidence="15">GTPase-activating protein</fullName>
    </recommendedName>
</protein>